<evidence type="ECO:0000256" key="7">
    <source>
        <dbReference type="HAMAP-Rule" id="MF_00060"/>
    </source>
</evidence>
<dbReference type="EC" id="3.1.3.5" evidence="7"/>
<dbReference type="GO" id="GO:0008254">
    <property type="term" value="F:3'-nucleotidase activity"/>
    <property type="evidence" value="ECO:0007669"/>
    <property type="project" value="TreeGrafter"/>
</dbReference>
<dbReference type="NCBIfam" id="TIGR00087">
    <property type="entry name" value="surE"/>
    <property type="match status" value="1"/>
</dbReference>
<gene>
    <name evidence="7 9" type="primary">surE</name>
    <name evidence="9" type="ORF">CH333_08605</name>
</gene>
<feature type="binding site" evidence="7">
    <location>
        <position position="39"/>
    </location>
    <ligand>
        <name>a divalent metal cation</name>
        <dbReference type="ChEBI" id="CHEBI:60240"/>
    </ligand>
</feature>
<keyword evidence="5 7" id="KW-0547">Nucleotide-binding</keyword>
<feature type="domain" description="Survival protein SurE-like phosphatase/nucleotidase" evidence="8">
    <location>
        <begin position="3"/>
        <end position="176"/>
    </location>
</feature>
<dbReference type="GO" id="GO:0004309">
    <property type="term" value="F:exopolyphosphatase activity"/>
    <property type="evidence" value="ECO:0007669"/>
    <property type="project" value="TreeGrafter"/>
</dbReference>
<comment type="subcellular location">
    <subcellularLocation>
        <location evidence="7">Cytoplasm</location>
    </subcellularLocation>
</comment>
<organism evidence="9 10">
    <name type="scientific">candidate division WOR-3 bacterium JGI_Cruoil_03_44_89</name>
    <dbReference type="NCBI Taxonomy" id="1973748"/>
    <lineage>
        <taxon>Bacteria</taxon>
        <taxon>Bacteria division WOR-3</taxon>
    </lineage>
</organism>
<evidence type="ECO:0000256" key="3">
    <source>
        <dbReference type="ARBA" id="ARBA00022490"/>
    </source>
</evidence>
<dbReference type="Proteomes" id="UP000215215">
    <property type="component" value="Unassembled WGS sequence"/>
</dbReference>
<dbReference type="SUPFAM" id="SSF64167">
    <property type="entry name" value="SurE-like"/>
    <property type="match status" value="1"/>
</dbReference>
<evidence type="ECO:0000313" key="10">
    <source>
        <dbReference type="Proteomes" id="UP000215215"/>
    </source>
</evidence>
<dbReference type="InterPro" id="IPR002828">
    <property type="entry name" value="SurE-like_Pase/nucleotidase"/>
</dbReference>
<name>A0A235BP11_UNCW3</name>
<evidence type="ECO:0000313" key="9">
    <source>
        <dbReference type="EMBL" id="OYD14240.1"/>
    </source>
</evidence>
<feature type="binding site" evidence="7">
    <location>
        <position position="9"/>
    </location>
    <ligand>
        <name>a divalent metal cation</name>
        <dbReference type="ChEBI" id="CHEBI:60240"/>
    </ligand>
</feature>
<keyword evidence="4 7" id="KW-0479">Metal-binding</keyword>
<evidence type="ECO:0000256" key="6">
    <source>
        <dbReference type="ARBA" id="ARBA00022801"/>
    </source>
</evidence>
<dbReference type="HAMAP" id="MF_00060">
    <property type="entry name" value="SurE"/>
    <property type="match status" value="1"/>
</dbReference>
<proteinExistence type="inferred from homology"/>
<accession>A0A235BP11</accession>
<reference evidence="9 10" key="1">
    <citation type="submission" date="2017-07" db="EMBL/GenBank/DDBJ databases">
        <title>Recovery of genomes from metagenomes via a dereplication, aggregation, and scoring strategy.</title>
        <authorList>
            <person name="Sieber C.M."/>
            <person name="Probst A.J."/>
            <person name="Sharrar A."/>
            <person name="Thomas B.C."/>
            <person name="Hess M."/>
            <person name="Tringe S.G."/>
            <person name="Banfield J.F."/>
        </authorList>
    </citation>
    <scope>NUCLEOTIDE SEQUENCE [LARGE SCALE GENOMIC DNA]</scope>
    <source>
        <strain evidence="9">JGI_Cruoil_03_44_89</strain>
    </source>
</reference>
<dbReference type="InterPro" id="IPR030048">
    <property type="entry name" value="SurE"/>
</dbReference>
<keyword evidence="3 7" id="KW-0963">Cytoplasm</keyword>
<evidence type="ECO:0000259" key="8">
    <source>
        <dbReference type="Pfam" id="PF01975"/>
    </source>
</evidence>
<dbReference type="Gene3D" id="3.40.1210.10">
    <property type="entry name" value="Survival protein SurE-like phosphatase/nucleotidase"/>
    <property type="match status" value="1"/>
</dbReference>
<comment type="catalytic activity">
    <reaction evidence="1 7">
        <text>a ribonucleoside 5'-phosphate + H2O = a ribonucleoside + phosphate</text>
        <dbReference type="Rhea" id="RHEA:12484"/>
        <dbReference type="ChEBI" id="CHEBI:15377"/>
        <dbReference type="ChEBI" id="CHEBI:18254"/>
        <dbReference type="ChEBI" id="CHEBI:43474"/>
        <dbReference type="ChEBI" id="CHEBI:58043"/>
        <dbReference type="EC" id="3.1.3.5"/>
    </reaction>
</comment>
<dbReference type="InterPro" id="IPR036523">
    <property type="entry name" value="SurE-like_sf"/>
</dbReference>
<protein>
    <recommendedName>
        <fullName evidence="7">5'-nucleotidase SurE</fullName>
        <ecNumber evidence="7">3.1.3.5</ecNumber>
    </recommendedName>
    <alternativeName>
        <fullName evidence="7">Nucleoside 5'-monophosphate phosphohydrolase</fullName>
    </alternativeName>
</protein>
<evidence type="ECO:0000256" key="5">
    <source>
        <dbReference type="ARBA" id="ARBA00022741"/>
    </source>
</evidence>
<dbReference type="GO" id="GO:0005737">
    <property type="term" value="C:cytoplasm"/>
    <property type="evidence" value="ECO:0007669"/>
    <property type="project" value="UniProtKB-SubCell"/>
</dbReference>
<evidence type="ECO:0000256" key="4">
    <source>
        <dbReference type="ARBA" id="ARBA00022723"/>
    </source>
</evidence>
<comment type="function">
    <text evidence="7">Nucleotidase that shows phosphatase activity on nucleoside 5'-monophosphates.</text>
</comment>
<dbReference type="GO" id="GO:0000166">
    <property type="term" value="F:nucleotide binding"/>
    <property type="evidence" value="ECO:0007669"/>
    <property type="project" value="UniProtKB-KW"/>
</dbReference>
<sequence>MNILITNDDGLASEGLRFLYELLYRTHNVTIIAPSREMSGCSHSITLRRRLKMKQIKDDIYSITGTPTDCVVLGINSILEERPDLIISGINTGPNLGFDITYSGTVGAALEGAIQGIPSFAISITGCRNFEDTPGVILKLISSVNKGDIDRLFLNVNVPPEPRGMKVTKLGRRSYQNVIITHRSSYEIGGTPIHALSDGETDVEAIDNGYISITPISIDLVDHGLFGELSILNEEFKNKPGIYINHG</sequence>
<feature type="binding site" evidence="7">
    <location>
        <position position="91"/>
    </location>
    <ligand>
        <name>a divalent metal cation</name>
        <dbReference type="ChEBI" id="CHEBI:60240"/>
    </ligand>
</feature>
<comment type="cofactor">
    <cofactor evidence="7">
        <name>a divalent metal cation</name>
        <dbReference type="ChEBI" id="CHEBI:60240"/>
    </cofactor>
    <text evidence="7">Binds 1 divalent metal cation per subunit.</text>
</comment>
<dbReference type="PANTHER" id="PTHR30457:SF12">
    <property type="entry name" value="5'_3'-NUCLEOTIDASE SURE"/>
    <property type="match status" value="1"/>
</dbReference>
<dbReference type="GO" id="GO:0046872">
    <property type="term" value="F:metal ion binding"/>
    <property type="evidence" value="ECO:0007669"/>
    <property type="project" value="UniProtKB-UniRule"/>
</dbReference>
<evidence type="ECO:0000256" key="1">
    <source>
        <dbReference type="ARBA" id="ARBA00000815"/>
    </source>
</evidence>
<comment type="caution">
    <text evidence="9">The sequence shown here is derived from an EMBL/GenBank/DDBJ whole genome shotgun (WGS) entry which is preliminary data.</text>
</comment>
<dbReference type="GO" id="GO:0008253">
    <property type="term" value="F:5'-nucleotidase activity"/>
    <property type="evidence" value="ECO:0007669"/>
    <property type="project" value="UniProtKB-UniRule"/>
</dbReference>
<dbReference type="Pfam" id="PF01975">
    <property type="entry name" value="SurE"/>
    <property type="match status" value="1"/>
</dbReference>
<feature type="binding site" evidence="7">
    <location>
        <position position="8"/>
    </location>
    <ligand>
        <name>a divalent metal cation</name>
        <dbReference type="ChEBI" id="CHEBI:60240"/>
    </ligand>
</feature>
<dbReference type="AlphaFoldDB" id="A0A235BP11"/>
<dbReference type="PANTHER" id="PTHR30457">
    <property type="entry name" value="5'-NUCLEOTIDASE SURE"/>
    <property type="match status" value="1"/>
</dbReference>
<comment type="similarity">
    <text evidence="2 7">Belongs to the SurE nucleotidase family.</text>
</comment>
<dbReference type="EMBL" id="NOZQ01000197">
    <property type="protein sequence ID" value="OYD14240.1"/>
    <property type="molecule type" value="Genomic_DNA"/>
</dbReference>
<keyword evidence="6 7" id="KW-0378">Hydrolase</keyword>
<evidence type="ECO:0000256" key="2">
    <source>
        <dbReference type="ARBA" id="ARBA00011062"/>
    </source>
</evidence>